<dbReference type="InterPro" id="IPR001296">
    <property type="entry name" value="Glyco_trans_1"/>
</dbReference>
<comment type="caution">
    <text evidence="4">The sequence shown here is derived from an EMBL/GenBank/DDBJ whole genome shotgun (WGS) entry which is preliminary data.</text>
</comment>
<reference evidence="5" key="1">
    <citation type="submission" date="2017-09" db="EMBL/GenBank/DDBJ databases">
        <title>Depth-based differentiation of microbial function through sediment-hosted aquifers and enrichment of novel symbionts in the deep terrestrial subsurface.</title>
        <authorList>
            <person name="Probst A.J."/>
            <person name="Ladd B."/>
            <person name="Jarett J.K."/>
            <person name="Geller-Mcgrath D.E."/>
            <person name="Sieber C.M.K."/>
            <person name="Emerson J.B."/>
            <person name="Anantharaman K."/>
            <person name="Thomas B.C."/>
            <person name="Malmstrom R."/>
            <person name="Stieglmeier M."/>
            <person name="Klingl A."/>
            <person name="Woyke T."/>
            <person name="Ryan C.M."/>
            <person name="Banfield J.F."/>
        </authorList>
    </citation>
    <scope>NUCLEOTIDE SEQUENCE [LARGE SCALE GENOMIC DNA]</scope>
</reference>
<dbReference type="CDD" id="cd03809">
    <property type="entry name" value="GT4_MtfB-like"/>
    <property type="match status" value="1"/>
</dbReference>
<dbReference type="Pfam" id="PF00534">
    <property type="entry name" value="Glycos_transf_1"/>
    <property type="match status" value="1"/>
</dbReference>
<dbReference type="SUPFAM" id="SSF53756">
    <property type="entry name" value="UDP-Glycosyltransferase/glycogen phosphorylase"/>
    <property type="match status" value="1"/>
</dbReference>
<gene>
    <name evidence="4" type="ORF">COT75_01715</name>
</gene>
<name>A0A2H0W9Y8_9BACT</name>
<proteinExistence type="predicted"/>
<evidence type="ECO:0000313" key="4">
    <source>
        <dbReference type="EMBL" id="PIS09375.1"/>
    </source>
</evidence>
<evidence type="ECO:0000259" key="2">
    <source>
        <dbReference type="Pfam" id="PF00534"/>
    </source>
</evidence>
<evidence type="ECO:0000256" key="1">
    <source>
        <dbReference type="ARBA" id="ARBA00022679"/>
    </source>
</evidence>
<feature type="domain" description="Glycosyltransferase subfamily 4-like N-terminal" evidence="3">
    <location>
        <begin position="47"/>
        <end position="139"/>
    </location>
</feature>
<dbReference type="InterPro" id="IPR028098">
    <property type="entry name" value="Glyco_trans_4-like_N"/>
</dbReference>
<sequence>MNVLLDISRLHPGALKRGVGFYALNLFKALKELKGNNQYFLKKDKNDEFSFDLIHLPYFDPFFFTLPWPRKKPVVVTIHDLIPLKFSKNYPSGLRGKLKWLIQKRIVKSVSAIMTDSENSKKDIEDIIGFPKDKIFSIYLAASEEFRQLKEKEKLEKIRKKYSLPDNFIFYVGDLNWNKNVSLLVRALGEVKNRFNDINLVLAGSAFENESLAELKEIKRLIKDLKLKERVKLLGFVVIDDLVKIYNLARLYIQPSFYEGFGLPVLEAMQSGCPVLSSNKASLPEVGGQAVEYFNPQNKGELEKKIIDLWNNKSKLIGLSKKGLKQSKQFSWQKTAQETRRIYEKIIN</sequence>
<dbReference type="Proteomes" id="UP000230093">
    <property type="component" value="Unassembled WGS sequence"/>
</dbReference>
<dbReference type="GO" id="GO:0009103">
    <property type="term" value="P:lipopolysaccharide biosynthetic process"/>
    <property type="evidence" value="ECO:0007669"/>
    <property type="project" value="TreeGrafter"/>
</dbReference>
<dbReference type="PANTHER" id="PTHR46401">
    <property type="entry name" value="GLYCOSYLTRANSFERASE WBBK-RELATED"/>
    <property type="match status" value="1"/>
</dbReference>
<organism evidence="4 5">
    <name type="scientific">Candidatus Beckwithbacteria bacterium CG10_big_fil_rev_8_21_14_0_10_34_10</name>
    <dbReference type="NCBI Taxonomy" id="1974495"/>
    <lineage>
        <taxon>Bacteria</taxon>
        <taxon>Candidatus Beckwithiibacteriota</taxon>
    </lineage>
</organism>
<evidence type="ECO:0008006" key="6">
    <source>
        <dbReference type="Google" id="ProtNLM"/>
    </source>
</evidence>
<feature type="domain" description="Glycosyl transferase family 1" evidence="2">
    <location>
        <begin position="157"/>
        <end position="316"/>
    </location>
</feature>
<keyword evidence="1" id="KW-0808">Transferase</keyword>
<evidence type="ECO:0000313" key="5">
    <source>
        <dbReference type="Proteomes" id="UP000230093"/>
    </source>
</evidence>
<dbReference type="GO" id="GO:0016757">
    <property type="term" value="F:glycosyltransferase activity"/>
    <property type="evidence" value="ECO:0007669"/>
    <property type="project" value="InterPro"/>
</dbReference>
<dbReference type="Pfam" id="PF13439">
    <property type="entry name" value="Glyco_transf_4"/>
    <property type="match status" value="1"/>
</dbReference>
<dbReference type="Gene3D" id="3.40.50.2000">
    <property type="entry name" value="Glycogen Phosphorylase B"/>
    <property type="match status" value="2"/>
</dbReference>
<accession>A0A2H0W9Y8</accession>
<dbReference type="AlphaFoldDB" id="A0A2H0W9Y8"/>
<dbReference type="PANTHER" id="PTHR46401:SF2">
    <property type="entry name" value="GLYCOSYLTRANSFERASE WBBK-RELATED"/>
    <property type="match status" value="1"/>
</dbReference>
<protein>
    <recommendedName>
        <fullName evidence="6">Glycosyltransferase family 1 protein</fullName>
    </recommendedName>
</protein>
<dbReference type="EMBL" id="PEZT01000010">
    <property type="protein sequence ID" value="PIS09375.1"/>
    <property type="molecule type" value="Genomic_DNA"/>
</dbReference>
<evidence type="ECO:0000259" key="3">
    <source>
        <dbReference type="Pfam" id="PF13439"/>
    </source>
</evidence>